<comment type="function">
    <text evidence="1">Shows particularly broad specificity; although bonds involving phenylalanine and leucine are preferred, many others are also cleaved to some extent.</text>
</comment>
<proteinExistence type="inferred from homology"/>
<dbReference type="EC" id="3.4.23.1" evidence="3"/>
<evidence type="ECO:0000256" key="1">
    <source>
        <dbReference type="ARBA" id="ARBA00002318"/>
    </source>
</evidence>
<dbReference type="InterPro" id="IPR001969">
    <property type="entry name" value="Aspartic_peptidase_AS"/>
</dbReference>
<feature type="signal peptide" evidence="12">
    <location>
        <begin position="1"/>
        <end position="15"/>
    </location>
</feature>
<feature type="disulfide bond" evidence="10">
    <location>
        <begin position="305"/>
        <end position="338"/>
    </location>
</feature>
<dbReference type="GO" id="GO:0007586">
    <property type="term" value="P:digestion"/>
    <property type="evidence" value="ECO:0007669"/>
    <property type="project" value="UniProtKB-KW"/>
</dbReference>
<evidence type="ECO:0000256" key="4">
    <source>
        <dbReference type="ARBA" id="ARBA00022670"/>
    </source>
</evidence>
<comment type="caution">
    <text evidence="14">The sequence shown here is derived from an EMBL/GenBank/DDBJ whole genome shotgun (WGS) entry which is preliminary data.</text>
</comment>
<evidence type="ECO:0000256" key="10">
    <source>
        <dbReference type="PIRSR" id="PIRSR601461-2"/>
    </source>
</evidence>
<evidence type="ECO:0000259" key="13">
    <source>
        <dbReference type="PROSITE" id="PS51767"/>
    </source>
</evidence>
<evidence type="ECO:0000256" key="11">
    <source>
        <dbReference type="RuleBase" id="RU000454"/>
    </source>
</evidence>
<protein>
    <recommendedName>
        <fullName evidence="3">pepsin A</fullName>
        <ecNumber evidence="3">3.4.23.1</ecNumber>
    </recommendedName>
</protein>
<dbReference type="PANTHER" id="PTHR47966:SF22">
    <property type="entry name" value="PEPSIN A-3-RELATED"/>
    <property type="match status" value="1"/>
</dbReference>
<dbReference type="InterPro" id="IPR021109">
    <property type="entry name" value="Peptidase_aspartic_dom_sf"/>
</dbReference>
<evidence type="ECO:0000256" key="7">
    <source>
        <dbReference type="ARBA" id="ARBA00022801"/>
    </source>
</evidence>
<organism evidence="14 15">
    <name type="scientific">Penelope pileata</name>
    <dbReference type="NCBI Taxonomy" id="1118817"/>
    <lineage>
        <taxon>Eukaryota</taxon>
        <taxon>Metazoa</taxon>
        <taxon>Chordata</taxon>
        <taxon>Craniata</taxon>
        <taxon>Vertebrata</taxon>
        <taxon>Euteleostomi</taxon>
        <taxon>Archelosauria</taxon>
        <taxon>Archosauria</taxon>
        <taxon>Dinosauria</taxon>
        <taxon>Saurischia</taxon>
        <taxon>Theropoda</taxon>
        <taxon>Coelurosauria</taxon>
        <taxon>Aves</taxon>
        <taxon>Neognathae</taxon>
        <taxon>Galloanserae</taxon>
        <taxon>Galliformes</taxon>
        <taxon>Cracidae</taxon>
        <taxon>Penelope</taxon>
    </lineage>
</organism>
<evidence type="ECO:0000256" key="5">
    <source>
        <dbReference type="ARBA" id="ARBA00022750"/>
    </source>
</evidence>
<gene>
    <name evidence="14" type="primary">Pga_0</name>
    <name evidence="14" type="ORF">PENPIL_R01889</name>
</gene>
<dbReference type="PROSITE" id="PS00141">
    <property type="entry name" value="ASP_PROTEASE"/>
    <property type="match status" value="2"/>
</dbReference>
<evidence type="ECO:0000256" key="3">
    <source>
        <dbReference type="ARBA" id="ARBA00011924"/>
    </source>
</evidence>
<feature type="disulfide bond" evidence="10">
    <location>
        <begin position="266"/>
        <end position="270"/>
    </location>
</feature>
<dbReference type="Gene3D" id="2.40.70.10">
    <property type="entry name" value="Acid Proteases"/>
    <property type="match status" value="2"/>
</dbReference>
<feature type="non-terminal residue" evidence="14">
    <location>
        <position position="1"/>
    </location>
</feature>
<keyword evidence="15" id="KW-1185">Reference proteome</keyword>
<evidence type="ECO:0000313" key="14">
    <source>
        <dbReference type="EMBL" id="NXC49251.1"/>
    </source>
</evidence>
<dbReference type="EMBL" id="WBMW01005410">
    <property type="protein sequence ID" value="NXC49251.1"/>
    <property type="molecule type" value="Genomic_DNA"/>
</dbReference>
<dbReference type="InterPro" id="IPR033121">
    <property type="entry name" value="PEPTIDASE_A1"/>
</dbReference>
<dbReference type="InterPro" id="IPR001461">
    <property type="entry name" value="Aspartic_peptidase_A1"/>
</dbReference>
<evidence type="ECO:0000256" key="9">
    <source>
        <dbReference type="PIRSR" id="PIRSR601461-1"/>
    </source>
</evidence>
<dbReference type="Gene3D" id="6.10.140.60">
    <property type="match status" value="1"/>
</dbReference>
<dbReference type="PROSITE" id="PS51767">
    <property type="entry name" value="PEPTIDASE_A1"/>
    <property type="match status" value="1"/>
</dbReference>
<feature type="non-terminal residue" evidence="14">
    <location>
        <position position="382"/>
    </location>
</feature>
<reference evidence="14" key="1">
    <citation type="submission" date="2019-09" db="EMBL/GenBank/DDBJ databases">
        <title>Bird 10,000 Genomes (B10K) Project - Family phase.</title>
        <authorList>
            <person name="Zhang G."/>
        </authorList>
    </citation>
    <scope>NUCLEOTIDE SEQUENCE</scope>
    <source>
        <strain evidence="14">B10K-DU-001-08</strain>
        <tissue evidence="14">Muscle</tissue>
    </source>
</reference>
<evidence type="ECO:0000256" key="2">
    <source>
        <dbReference type="ARBA" id="ARBA00007447"/>
    </source>
</evidence>
<dbReference type="FunFam" id="2.40.70.10:FF:000004">
    <property type="entry name" value="Pepsin A"/>
    <property type="match status" value="1"/>
</dbReference>
<evidence type="ECO:0000256" key="6">
    <source>
        <dbReference type="ARBA" id="ARBA00022757"/>
    </source>
</evidence>
<dbReference type="Pfam" id="PF00026">
    <property type="entry name" value="Asp"/>
    <property type="match status" value="1"/>
</dbReference>
<dbReference type="Pfam" id="PF07966">
    <property type="entry name" value="A1_Propeptide"/>
    <property type="match status" value="1"/>
</dbReference>
<feature type="chain" id="PRO_5032659876" description="pepsin A" evidence="12">
    <location>
        <begin position="16"/>
        <end position="382"/>
    </location>
</feature>
<sequence>MKLLLLLGLVALAQCHSSRVYLKKMKSLRKQLKEHGLLERFLKQYSYKPSSKFNPVLKDSSAYESMKNYLDVEYYGTISIGTPAQDFTVIFDTGSSNLWVPSVYCYSEACTNHKRFNPADSSTYQSTNESVYIAYGTGSMSGILGYDTVRVSSIDIKNQIFGLSESEPGTFFYYCPFDGILGLAFPSISSSGATPVFDNMMSEDLVAEDLFSVYLSKDEESGSFVLFGGIDSSYTTNGISWIPLSAETYWQITMEKVAVDDESVACSSTCQAIVDTGTSLLAVPNDALSNIYSALGVSDDGVVSCSDASSLPDVVFHINGYSFPLPASAYVVEEDGYCTLGFEDLGTPTEDGEQWILGDVFIREYYVIFDRANDKVGLSRLS</sequence>
<keyword evidence="5 11" id="KW-0064">Aspartyl protease</keyword>
<dbReference type="GO" id="GO:0004190">
    <property type="term" value="F:aspartic-type endopeptidase activity"/>
    <property type="evidence" value="ECO:0007669"/>
    <property type="project" value="UniProtKB-KW"/>
</dbReference>
<evidence type="ECO:0000256" key="8">
    <source>
        <dbReference type="ARBA" id="ARBA00023157"/>
    </source>
</evidence>
<evidence type="ECO:0000256" key="12">
    <source>
        <dbReference type="SAM" id="SignalP"/>
    </source>
</evidence>
<dbReference type="PRINTS" id="PR00792">
    <property type="entry name" value="PEPSIN"/>
</dbReference>
<dbReference type="FunFam" id="2.40.70.10:FF:000006">
    <property type="entry name" value="Cathepsin E"/>
    <property type="match status" value="1"/>
</dbReference>
<feature type="domain" description="Peptidase A1" evidence="13">
    <location>
        <begin position="74"/>
        <end position="379"/>
    </location>
</feature>
<feature type="active site" evidence="9">
    <location>
        <position position="275"/>
    </location>
</feature>
<keyword evidence="8 10" id="KW-1015">Disulfide bond</keyword>
<accession>A0A851P4B4</accession>
<dbReference type="AlphaFoldDB" id="A0A851P4B4"/>
<dbReference type="InterPro" id="IPR012848">
    <property type="entry name" value="Aspartic_peptidase_N"/>
</dbReference>
<keyword evidence="12" id="KW-0732">Signal</keyword>
<dbReference type="PANTHER" id="PTHR47966">
    <property type="entry name" value="BETA-SITE APP-CLEAVING ENZYME, ISOFORM A-RELATED"/>
    <property type="match status" value="1"/>
</dbReference>
<keyword evidence="7 11" id="KW-0378">Hydrolase</keyword>
<dbReference type="OrthoDB" id="771136at2759"/>
<dbReference type="GO" id="GO:0006508">
    <property type="term" value="P:proteolysis"/>
    <property type="evidence" value="ECO:0007669"/>
    <property type="project" value="UniProtKB-KW"/>
</dbReference>
<keyword evidence="6" id="KW-0222">Digestion</keyword>
<feature type="active site" evidence="9">
    <location>
        <position position="92"/>
    </location>
</feature>
<comment type="similarity">
    <text evidence="2 11">Belongs to the peptidase A1 family.</text>
</comment>
<evidence type="ECO:0000313" key="15">
    <source>
        <dbReference type="Proteomes" id="UP000613066"/>
    </source>
</evidence>
<feature type="disulfide bond" evidence="10">
    <location>
        <begin position="105"/>
        <end position="110"/>
    </location>
</feature>
<dbReference type="Proteomes" id="UP000613066">
    <property type="component" value="Unassembled WGS sequence"/>
</dbReference>
<keyword evidence="4 11" id="KW-0645">Protease</keyword>
<dbReference type="SUPFAM" id="SSF50630">
    <property type="entry name" value="Acid proteases"/>
    <property type="match status" value="1"/>
</dbReference>
<name>A0A851P4B4_9GALL</name>